<gene>
    <name evidence="3" type="primary">LOC108491845</name>
</gene>
<keyword evidence="2" id="KW-1185">Reference proteome</keyword>
<dbReference type="GO" id="GO:0006384">
    <property type="term" value="P:transcription initiation at RNA polymerase III promoter"/>
    <property type="evidence" value="ECO:0007669"/>
    <property type="project" value="InterPro"/>
</dbReference>
<dbReference type="Proteomes" id="UP000504624">
    <property type="component" value="Unplaced"/>
</dbReference>
<dbReference type="AlphaFoldDB" id="A0A6J0G6M8"/>
<dbReference type="PANTHER" id="PTHR13230:SF5">
    <property type="entry name" value="GENERAL TRANSCRIPTION FACTOR 3C POLYPEPTIDE 5"/>
    <property type="match status" value="1"/>
</dbReference>
<accession>A0A6J0G6M8</accession>
<feature type="compositionally biased region" description="Acidic residues" evidence="1">
    <location>
        <begin position="116"/>
        <end position="128"/>
    </location>
</feature>
<protein>
    <submittedName>
        <fullName evidence="3">General transcription factor 3C polypeptide 5-like</fullName>
    </submittedName>
</protein>
<dbReference type="GO" id="GO:0001002">
    <property type="term" value="F:RNA polymerase III type 1 promoter sequence-specific DNA binding"/>
    <property type="evidence" value="ECO:0007669"/>
    <property type="project" value="TreeGrafter"/>
</dbReference>
<dbReference type="PANTHER" id="PTHR13230">
    <property type="entry name" value="GENERAL TRANSCRIPTION FACTOR IIIC, POLYPEPTIDE 5"/>
    <property type="match status" value="1"/>
</dbReference>
<evidence type="ECO:0000256" key="1">
    <source>
        <dbReference type="SAM" id="MobiDB-lite"/>
    </source>
</evidence>
<proteinExistence type="predicted"/>
<dbReference type="RefSeq" id="XP_017659137.1">
    <property type="nucleotide sequence ID" value="XM_017803648.1"/>
</dbReference>
<organism evidence="2 3">
    <name type="scientific">Lepidothrix coronata</name>
    <name type="common">blue-crowned manakin</name>
    <dbReference type="NCBI Taxonomy" id="321398"/>
    <lineage>
        <taxon>Eukaryota</taxon>
        <taxon>Metazoa</taxon>
        <taxon>Chordata</taxon>
        <taxon>Craniata</taxon>
        <taxon>Vertebrata</taxon>
        <taxon>Euteleostomi</taxon>
        <taxon>Archelosauria</taxon>
        <taxon>Archosauria</taxon>
        <taxon>Dinosauria</taxon>
        <taxon>Saurischia</taxon>
        <taxon>Theropoda</taxon>
        <taxon>Coelurosauria</taxon>
        <taxon>Aves</taxon>
        <taxon>Neognathae</taxon>
        <taxon>Neoaves</taxon>
        <taxon>Telluraves</taxon>
        <taxon>Australaves</taxon>
        <taxon>Passeriformes</taxon>
        <taxon>Pipridae</taxon>
        <taxon>Lepidothrix</taxon>
    </lineage>
</organism>
<name>A0A6J0G6M8_9PASS</name>
<feature type="compositionally biased region" description="Acidic residues" evidence="1">
    <location>
        <begin position="96"/>
        <end position="109"/>
    </location>
</feature>
<dbReference type="GO" id="GO:0001003">
    <property type="term" value="F:RNA polymerase III type 2 promoter sequence-specific DNA binding"/>
    <property type="evidence" value="ECO:0007669"/>
    <property type="project" value="TreeGrafter"/>
</dbReference>
<evidence type="ECO:0000313" key="3">
    <source>
        <dbReference type="RefSeq" id="XP_017659137.1"/>
    </source>
</evidence>
<feature type="region of interest" description="Disordered" evidence="1">
    <location>
        <begin position="79"/>
        <end position="128"/>
    </location>
</feature>
<dbReference type="GeneID" id="108491845"/>
<reference evidence="3" key="1">
    <citation type="submission" date="2025-08" db="UniProtKB">
        <authorList>
            <consortium name="RefSeq"/>
        </authorList>
    </citation>
    <scope>IDENTIFICATION</scope>
</reference>
<evidence type="ECO:0000313" key="2">
    <source>
        <dbReference type="Proteomes" id="UP000504624"/>
    </source>
</evidence>
<dbReference type="OrthoDB" id="5598268at2759"/>
<dbReference type="InterPro" id="IPR040454">
    <property type="entry name" value="TF_IIIC_Tfc1/Sfc1"/>
</dbReference>
<dbReference type="GO" id="GO:0000127">
    <property type="term" value="C:transcription factor TFIIIC complex"/>
    <property type="evidence" value="ECO:0007669"/>
    <property type="project" value="InterPro"/>
</dbReference>
<sequence length="128" mass="14674">MAVSHSLPHLKPTPECRRLMSPSLLLLFSLQKIIHRNDGTESECTERDGWCLPKTSDDLRDSMSLMIKQIIRSTRPALFSNTTSSEDCKEQLAYESGEDEEDEEEEEEDFKPSDGSENEMETEILDYV</sequence>